<dbReference type="PROSITE" id="PS50088">
    <property type="entry name" value="ANK_REPEAT"/>
    <property type="match status" value="1"/>
</dbReference>
<dbReference type="Pfam" id="PF00023">
    <property type="entry name" value="Ank"/>
    <property type="match status" value="1"/>
</dbReference>
<accession>A0AAD8BM09</accession>
<gene>
    <name evidence="4" type="ORF">Bpfe_013452</name>
</gene>
<reference evidence="4" key="1">
    <citation type="journal article" date="2023" name="PLoS Negl. Trop. Dis.">
        <title>A genome sequence for Biomphalaria pfeifferi, the major vector snail for the human-infecting parasite Schistosoma mansoni.</title>
        <authorList>
            <person name="Bu L."/>
            <person name="Lu L."/>
            <person name="Laidemitt M.R."/>
            <person name="Zhang S.M."/>
            <person name="Mutuku M."/>
            <person name="Mkoji G."/>
            <person name="Steinauer M."/>
            <person name="Loker E.S."/>
        </authorList>
    </citation>
    <scope>NUCLEOTIDE SEQUENCE</scope>
    <source>
        <strain evidence="4">KasaAsao</strain>
    </source>
</reference>
<evidence type="ECO:0000256" key="3">
    <source>
        <dbReference type="PROSITE-ProRule" id="PRU00023"/>
    </source>
</evidence>
<comment type="caution">
    <text evidence="4">The sequence shown here is derived from an EMBL/GenBank/DDBJ whole genome shotgun (WGS) entry which is preliminary data.</text>
</comment>
<dbReference type="InterPro" id="IPR036770">
    <property type="entry name" value="Ankyrin_rpt-contain_sf"/>
</dbReference>
<dbReference type="SUPFAM" id="SSF48403">
    <property type="entry name" value="Ankyrin repeat"/>
    <property type="match status" value="1"/>
</dbReference>
<organism evidence="4 5">
    <name type="scientific">Biomphalaria pfeifferi</name>
    <name type="common">Bloodfluke planorb</name>
    <name type="synonym">Freshwater snail</name>
    <dbReference type="NCBI Taxonomy" id="112525"/>
    <lineage>
        <taxon>Eukaryota</taxon>
        <taxon>Metazoa</taxon>
        <taxon>Spiralia</taxon>
        <taxon>Lophotrochozoa</taxon>
        <taxon>Mollusca</taxon>
        <taxon>Gastropoda</taxon>
        <taxon>Heterobranchia</taxon>
        <taxon>Euthyneura</taxon>
        <taxon>Panpulmonata</taxon>
        <taxon>Hygrophila</taxon>
        <taxon>Lymnaeoidea</taxon>
        <taxon>Planorbidae</taxon>
        <taxon>Biomphalaria</taxon>
    </lineage>
</organism>
<evidence type="ECO:0000256" key="1">
    <source>
        <dbReference type="ARBA" id="ARBA00022737"/>
    </source>
</evidence>
<dbReference type="SMART" id="SM00248">
    <property type="entry name" value="ANK"/>
    <property type="match status" value="4"/>
</dbReference>
<dbReference type="Pfam" id="PF12796">
    <property type="entry name" value="Ank_2"/>
    <property type="match status" value="1"/>
</dbReference>
<name>A0AAD8BM09_BIOPF</name>
<evidence type="ECO:0000313" key="4">
    <source>
        <dbReference type="EMBL" id="KAK0057088.1"/>
    </source>
</evidence>
<feature type="repeat" description="ANK" evidence="3">
    <location>
        <begin position="104"/>
        <end position="137"/>
    </location>
</feature>
<dbReference type="Gene3D" id="1.25.40.20">
    <property type="entry name" value="Ankyrin repeat-containing domain"/>
    <property type="match status" value="1"/>
</dbReference>
<sequence length="356" mass="39928">MKIKQSRSCIVLNNVSSFSILGLDEFCDPLSIPVCTSSCRTLIYAVTNGVPANILRQLINQGCDVNAKDAKGKTALMYAMARRELPFHLLKLMVGHDVNATDREGVSILVYAVKYKQEKRFLQHLLHMGAKLDLKDVYGKTVLDFVFQSCPYKSFALVDIIKNPSWLNLVSLVDILYPYMSLMQRVNTAAYFMTQSGLTFRKLCEENKKFLKWMLSKCIVPKAIVPKAVGWEAVAGRCSPLLSAVMLGHLDVVQYLLAVGCLTNSDLTFLLGLLRNQDVRITVDMRRCIEQKTSQPWPLIKLSLLAVSTYVGNEPDRISRVRSLQIPTSLQDILAYAVPPSRLPHKVTLNISTTLE</sequence>
<dbReference type="Proteomes" id="UP001233172">
    <property type="component" value="Unassembled WGS sequence"/>
</dbReference>
<keyword evidence="5" id="KW-1185">Reference proteome</keyword>
<keyword evidence="2 3" id="KW-0040">ANK repeat</keyword>
<dbReference type="AlphaFoldDB" id="A0AAD8BM09"/>
<evidence type="ECO:0000256" key="2">
    <source>
        <dbReference type="ARBA" id="ARBA00023043"/>
    </source>
</evidence>
<dbReference type="PANTHER" id="PTHR24126:SF14">
    <property type="entry name" value="ANK_REP_REGION DOMAIN-CONTAINING PROTEIN"/>
    <property type="match status" value="1"/>
</dbReference>
<keyword evidence="1" id="KW-0677">Repeat</keyword>
<evidence type="ECO:0000313" key="5">
    <source>
        <dbReference type="Proteomes" id="UP001233172"/>
    </source>
</evidence>
<protein>
    <submittedName>
        <fullName evidence="4">Ankyrin repeat protein</fullName>
    </submittedName>
</protein>
<dbReference type="InterPro" id="IPR002110">
    <property type="entry name" value="Ankyrin_rpt"/>
</dbReference>
<proteinExistence type="predicted"/>
<reference evidence="4" key="2">
    <citation type="submission" date="2023-04" db="EMBL/GenBank/DDBJ databases">
        <authorList>
            <person name="Bu L."/>
            <person name="Lu L."/>
            <person name="Laidemitt M.R."/>
            <person name="Zhang S.M."/>
            <person name="Mutuku M."/>
            <person name="Mkoji G."/>
            <person name="Steinauer M."/>
            <person name="Loker E.S."/>
        </authorList>
    </citation>
    <scope>NUCLEOTIDE SEQUENCE</scope>
    <source>
        <strain evidence="4">KasaAsao</strain>
        <tissue evidence="4">Whole Snail</tissue>
    </source>
</reference>
<dbReference type="EMBL" id="JASAOG010000057">
    <property type="protein sequence ID" value="KAK0057088.1"/>
    <property type="molecule type" value="Genomic_DNA"/>
</dbReference>
<dbReference type="PANTHER" id="PTHR24126">
    <property type="entry name" value="ANKYRIN REPEAT, PH AND SEC7 DOMAIN CONTAINING PROTEIN SECG-RELATED"/>
    <property type="match status" value="1"/>
</dbReference>